<dbReference type="SMART" id="SM00192">
    <property type="entry name" value="LDLa"/>
    <property type="match status" value="1"/>
</dbReference>
<evidence type="ECO:0000256" key="1">
    <source>
        <dbReference type="ARBA" id="ARBA00022737"/>
    </source>
</evidence>
<dbReference type="PROSITE" id="PS50068">
    <property type="entry name" value="LDLRA_2"/>
    <property type="match status" value="1"/>
</dbReference>
<protein>
    <submittedName>
        <fullName evidence="7">Cubilin-like</fullName>
    </submittedName>
</protein>
<comment type="caution">
    <text evidence="3">Lacks conserved residue(s) required for the propagation of feature annotation.</text>
</comment>
<dbReference type="InterPro" id="IPR036055">
    <property type="entry name" value="LDL_receptor-like_sf"/>
</dbReference>
<keyword evidence="4" id="KW-0812">Transmembrane</keyword>
<dbReference type="Pfam" id="PF00057">
    <property type="entry name" value="Ldl_recept_a"/>
    <property type="match status" value="1"/>
</dbReference>
<keyword evidence="4" id="KW-1133">Transmembrane helix</keyword>
<evidence type="ECO:0000313" key="6">
    <source>
        <dbReference type="Proteomes" id="UP000694865"/>
    </source>
</evidence>
<dbReference type="SMART" id="SM00042">
    <property type="entry name" value="CUB"/>
    <property type="match status" value="1"/>
</dbReference>
<keyword evidence="2 3" id="KW-1015">Disulfide bond</keyword>
<evidence type="ECO:0000259" key="5">
    <source>
        <dbReference type="PROSITE" id="PS01180"/>
    </source>
</evidence>
<dbReference type="RefSeq" id="XP_006814424.1">
    <property type="nucleotide sequence ID" value="XM_006814361.1"/>
</dbReference>
<dbReference type="Proteomes" id="UP000694865">
    <property type="component" value="Unplaced"/>
</dbReference>
<gene>
    <name evidence="7" type="primary">LOC102804242</name>
</gene>
<dbReference type="Gene3D" id="2.60.120.290">
    <property type="entry name" value="Spermadhesin, CUB domain"/>
    <property type="match status" value="1"/>
</dbReference>
<dbReference type="InterPro" id="IPR002172">
    <property type="entry name" value="LDrepeatLR_classA_rpt"/>
</dbReference>
<evidence type="ECO:0000256" key="2">
    <source>
        <dbReference type="ARBA" id="ARBA00023157"/>
    </source>
</evidence>
<dbReference type="PANTHER" id="PTHR24251">
    <property type="entry name" value="OVOCHYMASE-RELATED"/>
    <property type="match status" value="1"/>
</dbReference>
<dbReference type="CDD" id="cd00041">
    <property type="entry name" value="CUB"/>
    <property type="match status" value="1"/>
</dbReference>
<evidence type="ECO:0000256" key="4">
    <source>
        <dbReference type="SAM" id="Phobius"/>
    </source>
</evidence>
<dbReference type="PROSITE" id="PS01180">
    <property type="entry name" value="CUB"/>
    <property type="match status" value="1"/>
</dbReference>
<accession>A0ABM0M333</accession>
<organism evidence="6 7">
    <name type="scientific">Saccoglossus kowalevskii</name>
    <name type="common">Acorn worm</name>
    <dbReference type="NCBI Taxonomy" id="10224"/>
    <lineage>
        <taxon>Eukaryota</taxon>
        <taxon>Metazoa</taxon>
        <taxon>Hemichordata</taxon>
        <taxon>Enteropneusta</taxon>
        <taxon>Harrimaniidae</taxon>
        <taxon>Saccoglossus</taxon>
    </lineage>
</organism>
<keyword evidence="6" id="KW-1185">Reference proteome</keyword>
<dbReference type="CDD" id="cd00112">
    <property type="entry name" value="LDLa"/>
    <property type="match status" value="1"/>
</dbReference>
<feature type="transmembrane region" description="Helical" evidence="4">
    <location>
        <begin position="20"/>
        <end position="39"/>
    </location>
</feature>
<name>A0ABM0M333_SACKO</name>
<reference evidence="7" key="1">
    <citation type="submission" date="2025-08" db="UniProtKB">
        <authorList>
            <consortium name="RefSeq"/>
        </authorList>
    </citation>
    <scope>IDENTIFICATION</scope>
    <source>
        <tissue evidence="7">Testes</tissue>
    </source>
</reference>
<dbReference type="SUPFAM" id="SSF49854">
    <property type="entry name" value="Spermadhesin, CUB domain"/>
    <property type="match status" value="1"/>
</dbReference>
<dbReference type="Pfam" id="PF00431">
    <property type="entry name" value="CUB"/>
    <property type="match status" value="1"/>
</dbReference>
<dbReference type="InterPro" id="IPR000859">
    <property type="entry name" value="CUB_dom"/>
</dbReference>
<evidence type="ECO:0000313" key="7">
    <source>
        <dbReference type="RefSeq" id="XP_006814424.1"/>
    </source>
</evidence>
<dbReference type="InterPro" id="IPR035914">
    <property type="entry name" value="Sperma_CUB_dom_sf"/>
</dbReference>
<feature type="domain" description="CUB" evidence="5">
    <location>
        <begin position="62"/>
        <end position="175"/>
    </location>
</feature>
<proteinExistence type="predicted"/>
<dbReference type="Gene3D" id="4.10.400.10">
    <property type="entry name" value="Low-density Lipoprotein Receptor"/>
    <property type="match status" value="1"/>
</dbReference>
<feature type="disulfide bond" evidence="3">
    <location>
        <begin position="346"/>
        <end position="361"/>
    </location>
</feature>
<sequence length="393" mass="44885">MVVDKTPHRYLGNQSVMTTSLFFAVAVIAMVTADGMTSLQQWRREKPTQINTERLPRSVDECGGMYTTNYGQFTSPNYSMVYPNNVKCKYTISVTSGWLIWLQFVTMDMEQSSDCYADSLRIYKGKSDATEPLHNLCGLNLSLPAIKVNSSDVYIVFKSDSVGSGRGFKVEYFAFDESGAHQRDSYTMCQDNVAMAPSGVLLSHQGFPGNNYAEHAVCKLIIPTSGKYDGVKIEFFDVYLKVFSAGTCQEESETIVVYKMYHREHLEICRNEWRKVSVMVPGDDNFPVLLTFHTSQHRLAPYRGFKAIYTQYYADTKYMWEGSVGCKHGDFHCRNSQICIPESLVCDGYNHCGDFQDERNCGNDFLFSATRRCVQPRRVLLRRLRQIRISMYI</sequence>
<keyword evidence="1" id="KW-0677">Repeat</keyword>
<dbReference type="SUPFAM" id="SSF57424">
    <property type="entry name" value="LDL receptor-like module"/>
    <property type="match status" value="1"/>
</dbReference>
<dbReference type="GeneID" id="102804242"/>
<keyword evidence="4" id="KW-0472">Membrane</keyword>
<evidence type="ECO:0000256" key="3">
    <source>
        <dbReference type="PROSITE-ProRule" id="PRU00124"/>
    </source>
</evidence>